<dbReference type="PIRSF" id="PIRSF006615">
    <property type="entry name" value="Zn_crbxpep_Taq"/>
    <property type="match status" value="1"/>
</dbReference>
<keyword evidence="2" id="KW-0862">Zinc</keyword>
<dbReference type="GO" id="GO:0006508">
    <property type="term" value="P:proteolysis"/>
    <property type="evidence" value="ECO:0007669"/>
    <property type="project" value="UniProtKB-UniRule"/>
</dbReference>
<evidence type="ECO:0000256" key="3">
    <source>
        <dbReference type="PIRSR" id="PIRSR006615-2"/>
    </source>
</evidence>
<accession>A0A1I3LDD4</accession>
<dbReference type="STRING" id="588602.SAMN04487991_0982"/>
<keyword evidence="1" id="KW-0378">Hydrolase</keyword>
<sequence length="493" mass="54866">MSFDALFSHVKTTTALGQIAGRLSWDQETMMPRGAMEQRGEEFAAIESVLHARKVDPKLGDWLATIDESTLDPFGQAVLRHTRRSYERNTKVPADLASELARVTSVAQGIWAEARARDDFNHFAPTFEEVVKLRREEAAALKEGTDHSDLWDALHQDYEPGSSGAVLSEMFGALRPRLVALRDKIMGADQPKGLSGTYDEDEQMALTGILAGAFGYDFDRGRIDKAVHPFSSGAGLDVRITTRTNPEDPLNSIYSTIHETGHACYEQNISRDYLLTPLGEGVSMGVHESQSRIYENQLGRSRAFTEYLYGQMRGMFGEIGVNSAEEFYAAVNRVTPGYIRTESDEVQYNLHVLLRFDLERQIINGTLDVMDLPEAWDTRFEADFGVKVDKISNGCLQDVHWPVGLFGYFPTYSLGNVYAGCLHKALRADIPELDAELAKGNTGSATAWLGEHLQQFGGLREPRDTIVHACGFEPSEAPLLDYLEEKFAGIYGF</sequence>
<feature type="active site" description="Proton donor/acceptor" evidence="3">
    <location>
        <position position="259"/>
    </location>
</feature>
<organism evidence="4 5">
    <name type="scientific">Celeribacter neptunius</name>
    <dbReference type="NCBI Taxonomy" id="588602"/>
    <lineage>
        <taxon>Bacteria</taxon>
        <taxon>Pseudomonadati</taxon>
        <taxon>Pseudomonadota</taxon>
        <taxon>Alphaproteobacteria</taxon>
        <taxon>Rhodobacterales</taxon>
        <taxon>Roseobacteraceae</taxon>
        <taxon>Celeribacter</taxon>
    </lineage>
</organism>
<dbReference type="InterPro" id="IPR001333">
    <property type="entry name" value="Peptidase_M32_Taq"/>
</dbReference>
<keyword evidence="5" id="KW-1185">Reference proteome</keyword>
<dbReference type="Gene3D" id="1.10.1370.30">
    <property type="match status" value="1"/>
</dbReference>
<evidence type="ECO:0000256" key="1">
    <source>
        <dbReference type="PIRNR" id="PIRNR006615"/>
    </source>
</evidence>
<dbReference type="PANTHER" id="PTHR34217">
    <property type="entry name" value="METAL-DEPENDENT CARBOXYPEPTIDASE"/>
    <property type="match status" value="1"/>
</dbReference>
<dbReference type="RefSeq" id="WP_090058294.1">
    <property type="nucleotide sequence ID" value="NZ_FORH01000001.1"/>
</dbReference>
<keyword evidence="1" id="KW-0645">Protease</keyword>
<proteinExistence type="inferred from homology"/>
<dbReference type="PANTHER" id="PTHR34217:SF1">
    <property type="entry name" value="CARBOXYPEPTIDASE 1"/>
    <property type="match status" value="1"/>
</dbReference>
<protein>
    <recommendedName>
        <fullName evidence="1">Metal-dependent carboxypeptidase</fullName>
        <ecNumber evidence="1">3.4.17.19</ecNumber>
    </recommendedName>
</protein>
<feature type="binding site" evidence="2">
    <location>
        <position position="262"/>
    </location>
    <ligand>
        <name>Zn(2+)</name>
        <dbReference type="ChEBI" id="CHEBI:29105"/>
        <note>catalytic</note>
    </ligand>
</feature>
<reference evidence="5" key="1">
    <citation type="submission" date="2016-10" db="EMBL/GenBank/DDBJ databases">
        <authorList>
            <person name="Varghese N."/>
            <person name="Submissions S."/>
        </authorList>
    </citation>
    <scope>NUCLEOTIDE SEQUENCE [LARGE SCALE GENOMIC DNA]</scope>
    <source>
        <strain evidence="5">DSM 26471</strain>
    </source>
</reference>
<dbReference type="PROSITE" id="PS52034">
    <property type="entry name" value="PEPTIDASE_M32"/>
    <property type="match status" value="1"/>
</dbReference>
<dbReference type="Proteomes" id="UP000199630">
    <property type="component" value="Unassembled WGS sequence"/>
</dbReference>
<comment type="function">
    <text evidence="1">Broad specificity carboxypetidase that releases amino acids sequentially from the C-terminus, including neutral, aromatic, polar and basic residues.</text>
</comment>
<comment type="similarity">
    <text evidence="1">Belongs to the peptidase M32 family.</text>
</comment>
<dbReference type="GO" id="GO:0046872">
    <property type="term" value="F:metal ion binding"/>
    <property type="evidence" value="ECO:0007669"/>
    <property type="project" value="UniProtKB-KW"/>
</dbReference>
<name>A0A1I3LDD4_9RHOB</name>
<keyword evidence="1 4" id="KW-0121">Carboxypeptidase</keyword>
<dbReference type="Pfam" id="PF02074">
    <property type="entry name" value="Peptidase_M32"/>
    <property type="match status" value="1"/>
</dbReference>
<dbReference type="SUPFAM" id="SSF55486">
    <property type="entry name" value="Metalloproteases ('zincins'), catalytic domain"/>
    <property type="match status" value="1"/>
</dbReference>
<evidence type="ECO:0000313" key="5">
    <source>
        <dbReference type="Proteomes" id="UP000199630"/>
    </source>
</evidence>
<dbReference type="EMBL" id="FORH01000001">
    <property type="protein sequence ID" value="SFI82721.1"/>
    <property type="molecule type" value="Genomic_DNA"/>
</dbReference>
<dbReference type="GO" id="GO:0004181">
    <property type="term" value="F:metallocarboxypeptidase activity"/>
    <property type="evidence" value="ECO:0007669"/>
    <property type="project" value="UniProtKB-UniRule"/>
</dbReference>
<dbReference type="OrthoDB" id="9772308at2"/>
<comment type="catalytic activity">
    <reaction evidence="1">
        <text>Release of a C-terminal amino acid with broad specificity, except for -Pro.</text>
        <dbReference type="EC" id="3.4.17.19"/>
    </reaction>
</comment>
<evidence type="ECO:0000313" key="4">
    <source>
        <dbReference type="EMBL" id="SFI82721.1"/>
    </source>
</evidence>
<keyword evidence="1" id="KW-0482">Metalloprotease</keyword>
<dbReference type="PRINTS" id="PR00998">
    <property type="entry name" value="CRBOXYPTASET"/>
</dbReference>
<dbReference type="CDD" id="cd06460">
    <property type="entry name" value="M32_Taq"/>
    <property type="match status" value="1"/>
</dbReference>
<evidence type="ECO:0000256" key="2">
    <source>
        <dbReference type="PIRSR" id="PIRSR006615-1"/>
    </source>
</evidence>
<keyword evidence="1 2" id="KW-0479">Metal-binding</keyword>
<feature type="binding site" evidence="2">
    <location>
        <position position="258"/>
    </location>
    <ligand>
        <name>Zn(2+)</name>
        <dbReference type="ChEBI" id="CHEBI:29105"/>
        <note>catalytic</note>
    </ligand>
</feature>
<dbReference type="EC" id="3.4.17.19" evidence="1"/>
<comment type="cofactor">
    <cofactor evidence="2">
        <name>Zn(2+)</name>
        <dbReference type="ChEBI" id="CHEBI:29105"/>
    </cofactor>
    <text evidence="2">Binds 1 zinc ion per subunit.</text>
</comment>
<feature type="binding site" evidence="2">
    <location>
        <position position="288"/>
    </location>
    <ligand>
        <name>Zn(2+)</name>
        <dbReference type="ChEBI" id="CHEBI:29105"/>
        <note>catalytic</note>
    </ligand>
</feature>
<dbReference type="AlphaFoldDB" id="A0A1I3LDD4"/>
<gene>
    <name evidence="4" type="ORF">SAMN04487991_0982</name>
</gene>